<dbReference type="SUPFAM" id="SSF160631">
    <property type="entry name" value="SMI1/KNR4-like"/>
    <property type="match status" value="1"/>
</dbReference>
<evidence type="ECO:0000313" key="2">
    <source>
        <dbReference type="EMBL" id="OZG49999.1"/>
    </source>
</evidence>
<proteinExistence type="predicted"/>
<comment type="caution">
    <text evidence="2">The sequence shown here is derived from an EMBL/GenBank/DDBJ whole genome shotgun (WGS) entry which is preliminary data.</text>
</comment>
<name>A0A261ET15_9BIFI</name>
<evidence type="ECO:0000259" key="1">
    <source>
        <dbReference type="Pfam" id="PF09346"/>
    </source>
</evidence>
<dbReference type="Gene3D" id="3.40.1580.10">
    <property type="entry name" value="SMI1/KNR4-like"/>
    <property type="match status" value="1"/>
</dbReference>
<dbReference type="EMBL" id="MWWS01000004">
    <property type="protein sequence ID" value="OZG49999.1"/>
    <property type="molecule type" value="Genomic_DNA"/>
</dbReference>
<dbReference type="Pfam" id="PF09346">
    <property type="entry name" value="SMI1_KNR4"/>
    <property type="match status" value="1"/>
</dbReference>
<sequence>MIADCKDGAVFTSQYKVPQNVDDLVLALPLNRSTAGAYVQFLKQYNVVLFNTEPYIDYCISCDGELLPLEVLFGFSQVDAEDVLATNDMYEYRIPEDYCAIASINYGDLLCLSPQGEVLYWNHEVHDLYLDMTVKDGYLEQNTDLSFVAESFDAFMSMITKTVVEDD</sequence>
<keyword evidence="3" id="KW-1185">Reference proteome</keyword>
<protein>
    <submittedName>
        <fullName evidence="2">SMI1 / KNR4 family</fullName>
    </submittedName>
</protein>
<dbReference type="Proteomes" id="UP000216004">
    <property type="component" value="Unassembled WGS sequence"/>
</dbReference>
<evidence type="ECO:0000313" key="3">
    <source>
        <dbReference type="Proteomes" id="UP000216004"/>
    </source>
</evidence>
<dbReference type="AlphaFoldDB" id="A0A261ET15"/>
<dbReference type="InterPro" id="IPR037883">
    <property type="entry name" value="Knr4/Smi1-like_sf"/>
</dbReference>
<gene>
    <name evidence="2" type="ORF">BOCO_0516</name>
</gene>
<accession>A0A261ET15</accession>
<reference evidence="2 3" key="1">
    <citation type="journal article" date="2017" name="BMC Genomics">
        <title>Comparative genomic and phylogenomic analyses of the Bifidobacteriaceae family.</title>
        <authorList>
            <person name="Lugli G.A."/>
            <person name="Milani C."/>
            <person name="Turroni F."/>
            <person name="Duranti S."/>
            <person name="Mancabelli L."/>
            <person name="Mangifesta M."/>
            <person name="Ferrario C."/>
            <person name="Modesto M."/>
            <person name="Mattarelli P."/>
            <person name="Jiri K."/>
            <person name="van Sinderen D."/>
            <person name="Ventura M."/>
        </authorList>
    </citation>
    <scope>NUCLEOTIDE SEQUENCE [LARGE SCALE GENOMIC DNA]</scope>
    <source>
        <strain evidence="2 3">DSM 22924</strain>
    </source>
</reference>
<feature type="domain" description="Knr4/Smi1-like" evidence="1">
    <location>
        <begin position="37"/>
        <end position="157"/>
    </location>
</feature>
<dbReference type="InterPro" id="IPR018958">
    <property type="entry name" value="Knr4/Smi1-like_dom"/>
</dbReference>
<organism evidence="2 3">
    <name type="scientific">Bombiscardovia coagulans</name>
    <dbReference type="NCBI Taxonomy" id="686666"/>
    <lineage>
        <taxon>Bacteria</taxon>
        <taxon>Bacillati</taxon>
        <taxon>Actinomycetota</taxon>
        <taxon>Actinomycetes</taxon>
        <taxon>Bifidobacteriales</taxon>
        <taxon>Bifidobacteriaceae</taxon>
        <taxon>Bombiscardovia</taxon>
    </lineage>
</organism>